<feature type="transmembrane region" description="Helical" evidence="2">
    <location>
        <begin position="30"/>
        <end position="47"/>
    </location>
</feature>
<evidence type="ECO:0000313" key="3">
    <source>
        <dbReference type="EMBL" id="MDQ0473755.1"/>
    </source>
</evidence>
<feature type="transmembrane region" description="Helical" evidence="2">
    <location>
        <begin position="67"/>
        <end position="85"/>
    </location>
</feature>
<dbReference type="PIRSF" id="PIRSF028704">
    <property type="entry name" value="UPC028704"/>
    <property type="match status" value="1"/>
</dbReference>
<dbReference type="Proteomes" id="UP001242480">
    <property type="component" value="Unassembled WGS sequence"/>
</dbReference>
<feature type="transmembrane region" description="Helical" evidence="2">
    <location>
        <begin position="333"/>
        <end position="353"/>
    </location>
</feature>
<keyword evidence="2" id="KW-1133">Transmembrane helix</keyword>
<feature type="transmembrane region" description="Helical" evidence="2">
    <location>
        <begin position="222"/>
        <end position="239"/>
    </location>
</feature>
<feature type="transmembrane region" description="Helical" evidence="2">
    <location>
        <begin position="293"/>
        <end position="313"/>
    </location>
</feature>
<dbReference type="Pfam" id="PF10129">
    <property type="entry name" value="OpgC_C"/>
    <property type="match status" value="1"/>
</dbReference>
<feature type="transmembrane region" description="Helical" evidence="2">
    <location>
        <begin position="185"/>
        <end position="202"/>
    </location>
</feature>
<feature type="region of interest" description="Disordered" evidence="1">
    <location>
        <begin position="1"/>
        <end position="22"/>
    </location>
</feature>
<reference evidence="3 4" key="1">
    <citation type="submission" date="2023-07" db="EMBL/GenBank/DDBJ databases">
        <title>Genomic Encyclopedia of Type Strains, Phase IV (KMG-IV): sequencing the most valuable type-strain genomes for metagenomic binning, comparative biology and taxonomic classification.</title>
        <authorList>
            <person name="Goeker M."/>
        </authorList>
    </citation>
    <scope>NUCLEOTIDE SEQUENCE [LARGE SCALE GENOMIC DNA]</scope>
    <source>
        <strain evidence="3 4">DSM 19619</strain>
    </source>
</reference>
<feature type="transmembrane region" description="Helical" evidence="2">
    <location>
        <begin position="146"/>
        <end position="173"/>
    </location>
</feature>
<accession>A0ABU0JHI5</accession>
<name>A0ABU0JHI5_9HYPH</name>
<evidence type="ECO:0000313" key="4">
    <source>
        <dbReference type="Proteomes" id="UP001242480"/>
    </source>
</evidence>
<feature type="compositionally biased region" description="Polar residues" evidence="1">
    <location>
        <begin position="1"/>
        <end position="14"/>
    </location>
</feature>
<evidence type="ECO:0000256" key="2">
    <source>
        <dbReference type="SAM" id="Phobius"/>
    </source>
</evidence>
<proteinExistence type="predicted"/>
<keyword evidence="2" id="KW-0472">Membrane</keyword>
<gene>
    <name evidence="3" type="ORF">QO011_006791</name>
</gene>
<evidence type="ECO:0000256" key="1">
    <source>
        <dbReference type="SAM" id="MobiDB-lite"/>
    </source>
</evidence>
<sequence>MAAALETTSQTRSASPAPAKGASRQRDIRLDVFRGLALLFITVTHTGRNWLMELLPSHFGFSSGTEMFVFCSGIASGLAFGALFLKRGFAMGMLRVAHRIWQIYWVHIASFIGVVALTMLLAGWFGRPDYVSNLQQDVLLTHPRQALFGLVTLTYLPPLFDILPLYVVLLAMIPLVMAARRLSPTLPFLLVGSAYVYLWTVGGPDLPGNPINPSQHWLFNPLGWQLLFFTGFFIAMKWLPTPAPGTPWALTASVTVLLASVPLSWHVLYENFGLFSYIREAVLPANDRSHFHLLRFVHFLAAAYLAVSLVAAYPGLMRSIPARILAMMGRETLAVFVASVPIAIVSGTMLDAYGTGLDIVLPVTLLGWAALVAVAYVTATLKARPWAKAPEPVEAAGAAAPLQLAMVGAKSPVRPG</sequence>
<dbReference type="InterPro" id="IPR014550">
    <property type="entry name" value="UCP028704_OpgC"/>
</dbReference>
<keyword evidence="4" id="KW-1185">Reference proteome</keyword>
<evidence type="ECO:0008006" key="5">
    <source>
        <dbReference type="Google" id="ProtNLM"/>
    </source>
</evidence>
<feature type="transmembrane region" description="Helical" evidence="2">
    <location>
        <begin position="248"/>
        <end position="268"/>
    </location>
</feature>
<keyword evidence="2" id="KW-0812">Transmembrane</keyword>
<organism evidence="3 4">
    <name type="scientific">Labrys wisconsinensis</name>
    <dbReference type="NCBI Taxonomy" id="425677"/>
    <lineage>
        <taxon>Bacteria</taxon>
        <taxon>Pseudomonadati</taxon>
        <taxon>Pseudomonadota</taxon>
        <taxon>Alphaproteobacteria</taxon>
        <taxon>Hyphomicrobiales</taxon>
        <taxon>Xanthobacteraceae</taxon>
        <taxon>Labrys</taxon>
    </lineage>
</organism>
<dbReference type="EMBL" id="JAUSVX010000018">
    <property type="protein sequence ID" value="MDQ0473755.1"/>
    <property type="molecule type" value="Genomic_DNA"/>
</dbReference>
<comment type="caution">
    <text evidence="3">The sequence shown here is derived from an EMBL/GenBank/DDBJ whole genome shotgun (WGS) entry which is preliminary data.</text>
</comment>
<dbReference type="RefSeq" id="WP_307282377.1">
    <property type="nucleotide sequence ID" value="NZ_JAUSVX010000018.1"/>
</dbReference>
<dbReference type="PANTHER" id="PTHR38592">
    <property type="entry name" value="BLL4819 PROTEIN"/>
    <property type="match status" value="1"/>
</dbReference>
<dbReference type="PANTHER" id="PTHR38592:SF3">
    <property type="entry name" value="BLL4819 PROTEIN"/>
    <property type="match status" value="1"/>
</dbReference>
<feature type="transmembrane region" description="Helical" evidence="2">
    <location>
        <begin position="359"/>
        <end position="379"/>
    </location>
</feature>
<protein>
    <recommendedName>
        <fullName evidence="5">OpgC domain-containing protein</fullName>
    </recommendedName>
</protein>
<feature type="transmembrane region" description="Helical" evidence="2">
    <location>
        <begin position="105"/>
        <end position="126"/>
    </location>
</feature>